<dbReference type="GO" id="GO:0032259">
    <property type="term" value="P:methylation"/>
    <property type="evidence" value="ECO:0007669"/>
    <property type="project" value="UniProtKB-KW"/>
</dbReference>
<keyword evidence="3" id="KW-1185">Reference proteome</keyword>
<dbReference type="Pfam" id="PF13649">
    <property type="entry name" value="Methyltransf_25"/>
    <property type="match status" value="1"/>
</dbReference>
<dbReference type="GO" id="GO:0008168">
    <property type="term" value="F:methyltransferase activity"/>
    <property type="evidence" value="ECO:0007669"/>
    <property type="project" value="UniProtKB-KW"/>
</dbReference>
<keyword evidence="2" id="KW-0489">Methyltransferase</keyword>
<evidence type="ECO:0000313" key="2">
    <source>
        <dbReference type="EMBL" id="MBY0206563.1"/>
    </source>
</evidence>
<protein>
    <submittedName>
        <fullName evidence="2">Methyltransferase domain-containing protein</fullName>
    </submittedName>
</protein>
<reference evidence="2 3" key="1">
    <citation type="submission" date="2020-08" db="EMBL/GenBank/DDBJ databases">
        <title>Fungal Genomes of the International Space Station.</title>
        <authorList>
            <person name="Seuylemezian A."/>
            <person name="Singh N.K."/>
            <person name="Wood J."/>
            <person name="Venkateswaran K."/>
        </authorList>
    </citation>
    <scope>NUCLEOTIDE SEQUENCE [LARGE SCALE GENOMIC DNA]</scope>
    <source>
        <strain evidence="2 3">S/N-304-OC-R4</strain>
    </source>
</reference>
<keyword evidence="2" id="KW-0808">Transferase</keyword>
<dbReference type="Gene3D" id="3.40.50.150">
    <property type="entry name" value="Vaccinia Virus protein VP39"/>
    <property type="match status" value="1"/>
</dbReference>
<name>A0ABS7KR40_9BACL</name>
<dbReference type="RefSeq" id="WP_221791048.1">
    <property type="nucleotide sequence ID" value="NZ_JACLIC010000046.1"/>
</dbReference>
<evidence type="ECO:0000259" key="1">
    <source>
        <dbReference type="Pfam" id="PF13649"/>
    </source>
</evidence>
<gene>
    <name evidence="2" type="ORF">H7T88_25395</name>
</gene>
<feature type="domain" description="Methyltransferase" evidence="1">
    <location>
        <begin position="51"/>
        <end position="145"/>
    </location>
</feature>
<proteinExistence type="predicted"/>
<comment type="caution">
    <text evidence="2">The sequence shown here is derived from an EMBL/GenBank/DDBJ whole genome shotgun (WGS) entry which is preliminary data.</text>
</comment>
<organism evidence="2 3">
    <name type="scientific">Paenibacillus cucumis</name>
    <name type="common">ex Kampfer et al. 2016</name>
    <dbReference type="NCBI Taxonomy" id="1776858"/>
    <lineage>
        <taxon>Bacteria</taxon>
        <taxon>Bacillati</taxon>
        <taxon>Bacillota</taxon>
        <taxon>Bacilli</taxon>
        <taxon>Bacillales</taxon>
        <taxon>Paenibacillaceae</taxon>
        <taxon>Paenibacillus</taxon>
    </lineage>
</organism>
<sequence length="199" mass="23321">MDDQNLLDFYLHMREKEAYQWNLSPASLYLELETRDFLAKYFDVFSGMNALNVGIGVGEWDDYIGYLLNGAGCLTSIDINKDICEIFKYRQKKEGHPNASTVICEDFLACELPQTYDLVTMIGSALQETGKYRKGLQKISEVLKPEAQFMYMDFNRYHKKENLFELLTELKFELKHIEEYNRFSNVSFYCMKIQKEGVL</sequence>
<dbReference type="CDD" id="cd02440">
    <property type="entry name" value="AdoMet_MTases"/>
    <property type="match status" value="1"/>
</dbReference>
<evidence type="ECO:0000313" key="3">
    <source>
        <dbReference type="Proteomes" id="UP000706031"/>
    </source>
</evidence>
<accession>A0ABS7KR40</accession>
<dbReference type="SUPFAM" id="SSF53335">
    <property type="entry name" value="S-adenosyl-L-methionine-dependent methyltransferases"/>
    <property type="match status" value="1"/>
</dbReference>
<dbReference type="InterPro" id="IPR029063">
    <property type="entry name" value="SAM-dependent_MTases_sf"/>
</dbReference>
<dbReference type="Proteomes" id="UP000706031">
    <property type="component" value="Unassembled WGS sequence"/>
</dbReference>
<dbReference type="EMBL" id="JACLIC010000046">
    <property type="protein sequence ID" value="MBY0206563.1"/>
    <property type="molecule type" value="Genomic_DNA"/>
</dbReference>
<dbReference type="InterPro" id="IPR041698">
    <property type="entry name" value="Methyltransf_25"/>
</dbReference>